<dbReference type="InterPro" id="IPR001876">
    <property type="entry name" value="Znf_RanBP2"/>
</dbReference>
<feature type="compositionally biased region" description="Basic and acidic residues" evidence="8">
    <location>
        <begin position="1920"/>
        <end position="1929"/>
    </location>
</feature>
<name>A0A8J2SI37_9STRA</name>
<dbReference type="Gene3D" id="2.30.30.140">
    <property type="match status" value="1"/>
</dbReference>
<dbReference type="Gene3D" id="3.30.70.330">
    <property type="match status" value="2"/>
</dbReference>
<dbReference type="SUPFAM" id="SSF50978">
    <property type="entry name" value="WD40 repeat-like"/>
    <property type="match status" value="1"/>
</dbReference>
<dbReference type="Gene3D" id="2.130.10.10">
    <property type="entry name" value="YVTN repeat-like/Quinoprotein amine dehydrogenase"/>
    <property type="match status" value="2"/>
</dbReference>
<evidence type="ECO:0000313" key="14">
    <source>
        <dbReference type="Proteomes" id="UP000789595"/>
    </source>
</evidence>
<dbReference type="InterPro" id="IPR050502">
    <property type="entry name" value="Euk_RNA-bind_prot"/>
</dbReference>
<dbReference type="PROSITE" id="PS50006">
    <property type="entry name" value="FHA_DOMAIN"/>
    <property type="match status" value="1"/>
</dbReference>
<evidence type="ECO:0000259" key="12">
    <source>
        <dbReference type="PROSITE" id="PS51857"/>
    </source>
</evidence>
<feature type="region of interest" description="Disordered" evidence="8">
    <location>
        <begin position="1954"/>
        <end position="2001"/>
    </location>
</feature>
<dbReference type="Pfam" id="PF00641">
    <property type="entry name" value="Zn_ribbon_RanBP"/>
    <property type="match status" value="1"/>
</dbReference>
<dbReference type="Pfam" id="PF00400">
    <property type="entry name" value="WD40"/>
    <property type="match status" value="1"/>
</dbReference>
<dbReference type="InterPro" id="IPR000253">
    <property type="entry name" value="FHA_dom"/>
</dbReference>
<evidence type="ECO:0000259" key="10">
    <source>
        <dbReference type="PROSITE" id="PS50102"/>
    </source>
</evidence>
<dbReference type="InterPro" id="IPR012340">
    <property type="entry name" value="NA-bd_OB-fold"/>
</dbReference>
<evidence type="ECO:0000313" key="13">
    <source>
        <dbReference type="EMBL" id="CAH0370878.1"/>
    </source>
</evidence>
<dbReference type="SMART" id="SM00357">
    <property type="entry name" value="CSP"/>
    <property type="match status" value="1"/>
</dbReference>
<dbReference type="SMART" id="SM00320">
    <property type="entry name" value="WD40"/>
    <property type="match status" value="4"/>
</dbReference>
<keyword evidence="3" id="KW-0862">Zinc</keyword>
<protein>
    <submittedName>
        <fullName evidence="13">Uncharacterized protein</fullName>
    </submittedName>
</protein>
<keyword evidence="2 7" id="KW-0863">Zinc-finger</keyword>
<evidence type="ECO:0000259" key="9">
    <source>
        <dbReference type="PROSITE" id="PS50006"/>
    </source>
</evidence>
<feature type="region of interest" description="Disordered" evidence="8">
    <location>
        <begin position="1240"/>
        <end position="1426"/>
    </location>
</feature>
<evidence type="ECO:0000256" key="6">
    <source>
        <dbReference type="PROSITE-ProRule" id="PRU00221"/>
    </source>
</evidence>
<dbReference type="PROSITE" id="PS51857">
    <property type="entry name" value="CSD_2"/>
    <property type="match status" value="1"/>
</dbReference>
<evidence type="ECO:0000256" key="2">
    <source>
        <dbReference type="ARBA" id="ARBA00022771"/>
    </source>
</evidence>
<evidence type="ECO:0000259" key="11">
    <source>
        <dbReference type="PROSITE" id="PS50199"/>
    </source>
</evidence>
<dbReference type="Gene3D" id="2.40.50.140">
    <property type="entry name" value="Nucleic acid-binding proteins"/>
    <property type="match status" value="1"/>
</dbReference>
<reference evidence="13" key="1">
    <citation type="submission" date="2021-11" db="EMBL/GenBank/DDBJ databases">
        <authorList>
            <consortium name="Genoscope - CEA"/>
            <person name="William W."/>
        </authorList>
    </citation>
    <scope>NUCLEOTIDE SEQUENCE</scope>
</reference>
<dbReference type="Pfam" id="PF00313">
    <property type="entry name" value="CSD"/>
    <property type="match status" value="1"/>
</dbReference>
<dbReference type="PROSITE" id="PS50082">
    <property type="entry name" value="WD_REPEATS_2"/>
    <property type="match status" value="1"/>
</dbReference>
<feature type="region of interest" description="Disordered" evidence="8">
    <location>
        <begin position="517"/>
        <end position="624"/>
    </location>
</feature>
<feature type="compositionally biased region" description="Acidic residues" evidence="8">
    <location>
        <begin position="811"/>
        <end position="820"/>
    </location>
</feature>
<dbReference type="InterPro" id="IPR002059">
    <property type="entry name" value="CSP_DNA-bd"/>
</dbReference>
<keyword evidence="4 5" id="KW-0694">RNA-binding</keyword>
<dbReference type="Pfam" id="PF00498">
    <property type="entry name" value="FHA"/>
    <property type="match status" value="1"/>
</dbReference>
<evidence type="ECO:0000256" key="5">
    <source>
        <dbReference type="PROSITE-ProRule" id="PRU00176"/>
    </source>
</evidence>
<dbReference type="InterPro" id="IPR036322">
    <property type="entry name" value="WD40_repeat_dom_sf"/>
</dbReference>
<accession>A0A8J2SI37</accession>
<feature type="compositionally biased region" description="Acidic residues" evidence="8">
    <location>
        <begin position="828"/>
        <end position="838"/>
    </location>
</feature>
<dbReference type="InterPro" id="IPR012677">
    <property type="entry name" value="Nucleotide-bd_a/b_plait_sf"/>
</dbReference>
<dbReference type="EMBL" id="CAKKNE010000003">
    <property type="protein sequence ID" value="CAH0370878.1"/>
    <property type="molecule type" value="Genomic_DNA"/>
</dbReference>
<keyword evidence="6" id="KW-0853">WD repeat</keyword>
<sequence length="2001" mass="215366">MSNLALLPPTAHCAVADRVEPYGLVANGYGPCTALSLDKSGRHVAAGYERGALFVWDLSVRDAAPARAAVAAHAAGVRAVTWLSSTSLATSGGDQSITVWRLHLGRGRLFCRARAAFDGVSLDSYDRSLLAVSTQVPPRVFACRDLPLGNETEFEVGDRVQARWNGEPTWYVGTLTSVNPYAIDYDDGDHEDDVDLSLIRASRLPDPPRYPTPDAAPPTCSTVLEGRDVGALCDVACFANDGVFAAKGEDCWCGEATLKLHGKVKAVASASKHVACACSDGAVRILKVDTSIILLHSLRNPIDKVQFSSPSFGAGGEHLVAAAHVGSQVQFYVWEVQSGHCLARPRDDDKDSQDRGPIQALACHANGAVICTAAAHASQHAIRVWAAPDGFSWRAYAPNFEELHENITYNEREDEFDTTVDSKAPSHPQAEIEALLGAHGCTLDDVLRVEPTVFDAASGEWVPNADGTEELAFDDTWSAPERARFRRALAALQGEDEAEAPAAVEVEVVAEESELLDAVGLPPRSRSRSPSPAPSWSSEEDEEPPASPASSPSLPSSSPSLEPAPKVTPPSPPASPPRETTKASPLRVKQVARQRKTAPPPPAVGGVAAAPPRQRKAVPPPPPPPAVVELAAAPPLHRATPAAGDWRIIGAHVQDSDDATVRGVVTDCTHAFKEVTTTTGSVVMMRRSKLTRTTLTDEEVALCARPTSLKDYVQARIDGTIRVSHGENGREFKNCYTCADGTERRQFEVKATHVRCALCGDAHTWSLETDSLVLLNSLKQHCGQTKSNLLCVQQHLDRLDQSVGAGAEQSLESDDDDSEDVQSACAESENDELDDEWGAEQRPTRRHLVAAAEAAPAEQSSEDEDLATLRKAKPTNKPRDASMAPEPVTINAHSWRCVGAHTEDANDPTVRGIITSCPSTSTREVTTTTGTVVILKTTEIIQTTLTDDEVARAVRPTSMKDYVQARIDGTIETRCGGRDYKNCYTAADGTARCQFKVTATHVQCAICPDAPTWSLDADCVRLLKEHCGQTGGRVKHVRSLEASLASRALPSPKKAPPMSPAPIPKRKKPSPLATEKKASPLATDPRKRAKQLSGAEAAQARAEAVWAGLTAPSAPPPPPTFPPSPPPHPPIYFDVYTIDGLGGTQLFGRLDLSGAERLTFGRDGEHVDVPLDHVSISRHHATIRFEGDVTYIADMKSNNGTFVVTAPGEADERVTTSRLREGSVLRFGLSPYRYVLRRSEDGLPRPAGDTWPRLAEIGSSGAKRGAPIPKKPDAPPIPKRVRPESLAAVPPPPSHDRRGDWRGRAPHEGDRDRRGPSTSPRANFGERLADRAARFGPPPGPPPFEARLADRAARFSPPPSPRGNFGEKKAARAARFGPPPGPSPFEARLADRAARFSPPPSPRAGDAGGGHRGPRGPEAPHGFGPTALSEALSHRLNADALRALAELETADADAVLQRLEKAGSTVRNPSTWVCQAAKTLLRAYAARRPPHQKPPGPPPRRRGVCQWFDPERKHGFIKPDGGGADLFVHQMDLRAGTEITEGDAVEFGTADYQGREKAVDVTKVERYAAWGVGPLPDGANPRKVSVGNIIYEASESEIKAFFAAVGEMTDVQYPLDATGRPKGICFITFASAEAASRAIATMNNAEFGGRKLRVGWPQFDRCQFSHDGPQGRGRGGFAGTVLARHCADARSAAPGDGHREPRGPAPPHDFPPRRFGPTALSEAVRRRLHADALRALAELETADADAVVQRLTQKGAEVLNPSAFVCQAVKTILRDRRDGFARPGVVPPLPDGANPRKVRVKNITFTASEPEIKAFFAAAGEMTDVQLCRGHCFITFASAEAASRAIATMNNAEFQGRKLRVGWPVFDRCRGGFAGADIARHCADGRSTAAGGREPPRVPLDSLQRLPPPSARGNMAPRPDYPRPDQRRGLGPDEWICGACGGDNFARRRECRRCGTPKSSGEHWETNYGFQVPRPTPPRRRSSSRSRSRSRERRGRRGRRS</sequence>
<dbReference type="Gene3D" id="4.10.1060.10">
    <property type="entry name" value="Zinc finger, RanBP2-type"/>
    <property type="match status" value="1"/>
</dbReference>
<evidence type="ECO:0000256" key="1">
    <source>
        <dbReference type="ARBA" id="ARBA00022723"/>
    </source>
</evidence>
<dbReference type="InterPro" id="IPR001680">
    <property type="entry name" value="WD40_rpt"/>
</dbReference>
<feature type="repeat" description="WD" evidence="6">
    <location>
        <begin position="70"/>
        <end position="102"/>
    </location>
</feature>
<feature type="domain" description="FHA" evidence="9">
    <location>
        <begin position="1158"/>
        <end position="1203"/>
    </location>
</feature>
<dbReference type="CDD" id="cd00590">
    <property type="entry name" value="RRM_SF"/>
    <property type="match status" value="1"/>
</dbReference>
<dbReference type="PROSITE" id="PS01358">
    <property type="entry name" value="ZF_RANBP2_1"/>
    <property type="match status" value="1"/>
</dbReference>
<dbReference type="PANTHER" id="PTHR48025:SF1">
    <property type="entry name" value="RRM DOMAIN-CONTAINING PROTEIN"/>
    <property type="match status" value="1"/>
</dbReference>
<dbReference type="InterPro" id="IPR015943">
    <property type="entry name" value="WD40/YVTN_repeat-like_dom_sf"/>
</dbReference>
<feature type="compositionally biased region" description="Pro residues" evidence="8">
    <location>
        <begin position="566"/>
        <end position="576"/>
    </location>
</feature>
<feature type="compositionally biased region" description="Basic and acidic residues" evidence="8">
    <location>
        <begin position="1294"/>
        <end position="1315"/>
    </location>
</feature>
<dbReference type="SMART" id="SM00360">
    <property type="entry name" value="RRM"/>
    <property type="match status" value="2"/>
</dbReference>
<feature type="region of interest" description="Disordered" evidence="8">
    <location>
        <begin position="1689"/>
        <end position="1714"/>
    </location>
</feature>
<dbReference type="SMART" id="SM00240">
    <property type="entry name" value="FHA"/>
    <property type="match status" value="1"/>
</dbReference>
<feature type="domain" description="RRM" evidence="10">
    <location>
        <begin position="1582"/>
        <end position="1659"/>
    </location>
</feature>
<gene>
    <name evidence="13" type="ORF">PECAL_3P07910</name>
</gene>
<dbReference type="GO" id="GO:0008270">
    <property type="term" value="F:zinc ion binding"/>
    <property type="evidence" value="ECO:0007669"/>
    <property type="project" value="UniProtKB-KW"/>
</dbReference>
<feature type="region of interest" description="Disordered" evidence="8">
    <location>
        <begin position="1045"/>
        <end position="1097"/>
    </location>
</feature>
<dbReference type="CDD" id="cd04458">
    <property type="entry name" value="CSP_CDS"/>
    <property type="match status" value="1"/>
</dbReference>
<proteinExistence type="predicted"/>
<dbReference type="GO" id="GO:0003729">
    <property type="term" value="F:mRNA binding"/>
    <property type="evidence" value="ECO:0007669"/>
    <property type="project" value="TreeGrafter"/>
</dbReference>
<feature type="compositionally biased region" description="Pro residues" evidence="8">
    <location>
        <begin position="1113"/>
        <end position="1128"/>
    </location>
</feature>
<dbReference type="InterPro" id="IPR035979">
    <property type="entry name" value="RBD_domain_sf"/>
</dbReference>
<dbReference type="InterPro" id="IPR008984">
    <property type="entry name" value="SMAD_FHA_dom_sf"/>
</dbReference>
<evidence type="ECO:0000256" key="3">
    <source>
        <dbReference type="ARBA" id="ARBA00022833"/>
    </source>
</evidence>
<feature type="compositionally biased region" description="Basic residues" evidence="8">
    <location>
        <begin position="1977"/>
        <end position="2001"/>
    </location>
</feature>
<dbReference type="SUPFAM" id="SSF50249">
    <property type="entry name" value="Nucleic acid-binding proteins"/>
    <property type="match status" value="1"/>
</dbReference>
<feature type="region of interest" description="Disordered" evidence="8">
    <location>
        <begin position="804"/>
        <end position="884"/>
    </location>
</feature>
<dbReference type="SUPFAM" id="SSF90209">
    <property type="entry name" value="Ran binding protein zinc finger-like"/>
    <property type="match status" value="1"/>
</dbReference>
<dbReference type="PANTHER" id="PTHR48025">
    <property type="entry name" value="OS02G0815200 PROTEIN"/>
    <property type="match status" value="1"/>
</dbReference>
<evidence type="ECO:0000256" key="7">
    <source>
        <dbReference type="PROSITE-ProRule" id="PRU00322"/>
    </source>
</evidence>
<dbReference type="InterPro" id="IPR011129">
    <property type="entry name" value="CSD"/>
</dbReference>
<dbReference type="InterPro" id="IPR000504">
    <property type="entry name" value="RRM_dom"/>
</dbReference>
<feature type="region of interest" description="Disordered" evidence="8">
    <location>
        <begin position="1109"/>
        <end position="1128"/>
    </location>
</feature>
<organism evidence="13 14">
    <name type="scientific">Pelagomonas calceolata</name>
    <dbReference type="NCBI Taxonomy" id="35677"/>
    <lineage>
        <taxon>Eukaryota</taxon>
        <taxon>Sar</taxon>
        <taxon>Stramenopiles</taxon>
        <taxon>Ochrophyta</taxon>
        <taxon>Pelagophyceae</taxon>
        <taxon>Pelagomonadales</taxon>
        <taxon>Pelagomonadaceae</taxon>
        <taxon>Pelagomonas</taxon>
    </lineage>
</organism>
<feature type="compositionally biased region" description="Low complexity" evidence="8">
    <location>
        <begin position="517"/>
        <end position="537"/>
    </location>
</feature>
<keyword evidence="14" id="KW-1185">Reference proteome</keyword>
<dbReference type="SUPFAM" id="SSF49879">
    <property type="entry name" value="SMAD/FHA domain"/>
    <property type="match status" value="1"/>
</dbReference>
<dbReference type="PROSITE" id="PS50102">
    <property type="entry name" value="RRM"/>
    <property type="match status" value="2"/>
</dbReference>
<feature type="compositionally biased region" description="Low complexity" evidence="8">
    <location>
        <begin position="850"/>
        <end position="859"/>
    </location>
</feature>
<dbReference type="SUPFAM" id="SSF54928">
    <property type="entry name" value="RNA-binding domain, RBD"/>
    <property type="match status" value="2"/>
</dbReference>
<dbReference type="InterPro" id="IPR036443">
    <property type="entry name" value="Znf_RanBP2_sf"/>
</dbReference>
<dbReference type="Pfam" id="PF00076">
    <property type="entry name" value="RRM_1"/>
    <property type="match status" value="2"/>
</dbReference>
<feature type="domain" description="RRM" evidence="10">
    <location>
        <begin position="1796"/>
        <end position="1861"/>
    </location>
</feature>
<feature type="region of interest" description="Disordered" evidence="8">
    <location>
        <begin position="1886"/>
        <end position="1929"/>
    </location>
</feature>
<feature type="domain" description="RanBP2-type" evidence="11">
    <location>
        <begin position="1927"/>
        <end position="1960"/>
    </location>
</feature>
<keyword evidence="1" id="KW-0479">Metal-binding</keyword>
<dbReference type="Gene3D" id="2.60.200.20">
    <property type="match status" value="1"/>
</dbReference>
<evidence type="ECO:0000256" key="4">
    <source>
        <dbReference type="ARBA" id="ARBA00022884"/>
    </source>
</evidence>
<evidence type="ECO:0000256" key="8">
    <source>
        <dbReference type="SAM" id="MobiDB-lite"/>
    </source>
</evidence>
<feature type="domain" description="CSD" evidence="12">
    <location>
        <begin position="1500"/>
        <end position="1563"/>
    </location>
</feature>
<dbReference type="SMART" id="SM00547">
    <property type="entry name" value="ZnF_RBZ"/>
    <property type="match status" value="1"/>
</dbReference>
<comment type="caution">
    <text evidence="13">The sequence shown here is derived from an EMBL/GenBank/DDBJ whole genome shotgun (WGS) entry which is preliminary data.</text>
</comment>
<dbReference type="PROSITE" id="PS50199">
    <property type="entry name" value="ZF_RANBP2_2"/>
    <property type="match status" value="1"/>
</dbReference>
<feature type="compositionally biased region" description="Pro residues" evidence="8">
    <location>
        <begin position="1053"/>
        <end position="1063"/>
    </location>
</feature>
<dbReference type="OrthoDB" id="196858at2759"/>
<feature type="compositionally biased region" description="Low complexity" evidence="8">
    <location>
        <begin position="548"/>
        <end position="565"/>
    </location>
</feature>
<dbReference type="Proteomes" id="UP000789595">
    <property type="component" value="Unassembled WGS sequence"/>
</dbReference>